<keyword evidence="4" id="KW-1185">Reference proteome</keyword>
<gene>
    <name evidence="3" type="ORF">HJG44_06810</name>
</gene>
<evidence type="ECO:0000259" key="2">
    <source>
        <dbReference type="Pfam" id="PF03364"/>
    </source>
</evidence>
<dbReference type="PANTHER" id="PTHR12901:SF10">
    <property type="entry name" value="COENZYME Q-BINDING PROTEIN COQ10, MITOCHONDRIAL"/>
    <property type="match status" value="1"/>
</dbReference>
<organism evidence="3 4">
    <name type="scientific">Enterovirga aerilata</name>
    <dbReference type="NCBI Taxonomy" id="2730920"/>
    <lineage>
        <taxon>Bacteria</taxon>
        <taxon>Pseudomonadati</taxon>
        <taxon>Pseudomonadota</taxon>
        <taxon>Alphaproteobacteria</taxon>
        <taxon>Hyphomicrobiales</taxon>
        <taxon>Methylobacteriaceae</taxon>
        <taxon>Enterovirga</taxon>
    </lineage>
</organism>
<dbReference type="InterPro" id="IPR044996">
    <property type="entry name" value="COQ10-like"/>
</dbReference>
<dbReference type="InterPro" id="IPR005031">
    <property type="entry name" value="COQ10_START"/>
</dbReference>
<dbReference type="PANTHER" id="PTHR12901">
    <property type="entry name" value="SPERM PROTEIN HOMOLOG"/>
    <property type="match status" value="1"/>
</dbReference>
<dbReference type="GO" id="GO:0048039">
    <property type="term" value="F:ubiquinone binding"/>
    <property type="evidence" value="ECO:0007669"/>
    <property type="project" value="InterPro"/>
</dbReference>
<dbReference type="AlphaFoldDB" id="A0A849I389"/>
<dbReference type="CDD" id="cd07813">
    <property type="entry name" value="COQ10p_like"/>
    <property type="match status" value="1"/>
</dbReference>
<sequence length="158" mass="18282">MPSFRTTRRVPHKPEEMFELVADVERYPEFLPLCTGLRVIRRTKDEQDRETLVAEMSVGYRSIAERFTTRVMLDRKALDIHVSYINGPFRYLENRWEFRPGEGGGCAVHFSIDYEFRSMALGLLMGAMFDRAFRRFTDAFESRAADVYGRPTAGPAQG</sequence>
<dbReference type="Proteomes" id="UP000564885">
    <property type="component" value="Unassembled WGS sequence"/>
</dbReference>
<protein>
    <submittedName>
        <fullName evidence="3">Type II toxin-antitoxin system RatA family toxin</fullName>
    </submittedName>
</protein>
<evidence type="ECO:0000313" key="4">
    <source>
        <dbReference type="Proteomes" id="UP000564885"/>
    </source>
</evidence>
<dbReference type="SUPFAM" id="SSF55961">
    <property type="entry name" value="Bet v1-like"/>
    <property type="match status" value="1"/>
</dbReference>
<comment type="similarity">
    <text evidence="1">Belongs to the ribosome association toxin RatA family.</text>
</comment>
<dbReference type="EMBL" id="JABEPP010000002">
    <property type="protein sequence ID" value="NNM72104.1"/>
    <property type="molecule type" value="Genomic_DNA"/>
</dbReference>
<evidence type="ECO:0000313" key="3">
    <source>
        <dbReference type="EMBL" id="NNM72104.1"/>
    </source>
</evidence>
<proteinExistence type="inferred from homology"/>
<dbReference type="Gene3D" id="3.30.530.20">
    <property type="match status" value="1"/>
</dbReference>
<accession>A0A849I389</accession>
<dbReference type="Pfam" id="PF03364">
    <property type="entry name" value="Polyketide_cyc"/>
    <property type="match status" value="1"/>
</dbReference>
<comment type="caution">
    <text evidence="3">The sequence shown here is derived from an EMBL/GenBank/DDBJ whole genome shotgun (WGS) entry which is preliminary data.</text>
</comment>
<dbReference type="RefSeq" id="WP_171217605.1">
    <property type="nucleotide sequence ID" value="NZ_JABEPP010000002.1"/>
</dbReference>
<reference evidence="3 4" key="1">
    <citation type="submission" date="2020-04" db="EMBL/GenBank/DDBJ databases">
        <title>Enterovirga sp. isolate from soil.</title>
        <authorList>
            <person name="Chea S."/>
            <person name="Kim D.-U."/>
        </authorList>
    </citation>
    <scope>NUCLEOTIDE SEQUENCE [LARGE SCALE GENOMIC DNA]</scope>
    <source>
        <strain evidence="3 4">DB1703</strain>
    </source>
</reference>
<dbReference type="InterPro" id="IPR023393">
    <property type="entry name" value="START-like_dom_sf"/>
</dbReference>
<name>A0A849I389_9HYPH</name>
<dbReference type="GO" id="GO:0045333">
    <property type="term" value="P:cellular respiration"/>
    <property type="evidence" value="ECO:0007669"/>
    <property type="project" value="InterPro"/>
</dbReference>
<evidence type="ECO:0000256" key="1">
    <source>
        <dbReference type="ARBA" id="ARBA00008918"/>
    </source>
</evidence>
<feature type="domain" description="Coenzyme Q-binding protein COQ10 START" evidence="2">
    <location>
        <begin position="10"/>
        <end position="141"/>
    </location>
</feature>